<evidence type="ECO:0000313" key="3">
    <source>
        <dbReference type="Proteomes" id="UP000828390"/>
    </source>
</evidence>
<dbReference type="AlphaFoldDB" id="A0A9D3YUG7"/>
<keyword evidence="3" id="KW-1185">Reference proteome</keyword>
<evidence type="ECO:0000313" key="1">
    <source>
        <dbReference type="EMBL" id="KAH3704364.1"/>
    </source>
</evidence>
<accession>A0A9D3YUG7</accession>
<gene>
    <name evidence="1" type="ORF">DPMN_079420</name>
    <name evidence="2" type="ORF">DPMN_079438</name>
</gene>
<sequence>MELEVLSDMVLKGGDPLVLAVGSGLSGGNQGNILANRCGMGKSYAEAPVPRQG</sequence>
<organism evidence="2 3">
    <name type="scientific">Dreissena polymorpha</name>
    <name type="common">Zebra mussel</name>
    <name type="synonym">Mytilus polymorpha</name>
    <dbReference type="NCBI Taxonomy" id="45954"/>
    <lineage>
        <taxon>Eukaryota</taxon>
        <taxon>Metazoa</taxon>
        <taxon>Spiralia</taxon>
        <taxon>Lophotrochozoa</taxon>
        <taxon>Mollusca</taxon>
        <taxon>Bivalvia</taxon>
        <taxon>Autobranchia</taxon>
        <taxon>Heteroconchia</taxon>
        <taxon>Euheterodonta</taxon>
        <taxon>Imparidentia</taxon>
        <taxon>Neoheterodontei</taxon>
        <taxon>Myida</taxon>
        <taxon>Dreissenoidea</taxon>
        <taxon>Dreissenidae</taxon>
        <taxon>Dreissena</taxon>
    </lineage>
</organism>
<reference evidence="2" key="2">
    <citation type="submission" date="2020-11" db="EMBL/GenBank/DDBJ databases">
        <authorList>
            <person name="McCartney M.A."/>
            <person name="Auch B."/>
            <person name="Kono T."/>
            <person name="Mallez S."/>
            <person name="Becker A."/>
            <person name="Gohl D.M."/>
            <person name="Silverstein K.A.T."/>
            <person name="Koren S."/>
            <person name="Bechman K.B."/>
            <person name="Herman A."/>
            <person name="Abrahante J.E."/>
            <person name="Garbe J."/>
        </authorList>
    </citation>
    <scope>NUCLEOTIDE SEQUENCE</scope>
    <source>
        <strain evidence="2">Duluth1</strain>
        <tissue evidence="2">Whole animal</tissue>
    </source>
</reference>
<reference evidence="2" key="1">
    <citation type="journal article" date="2019" name="bioRxiv">
        <title>The Genome of the Zebra Mussel, Dreissena polymorpha: A Resource for Invasive Species Research.</title>
        <authorList>
            <person name="McCartney M.A."/>
            <person name="Auch B."/>
            <person name="Kono T."/>
            <person name="Mallez S."/>
            <person name="Zhang Y."/>
            <person name="Obille A."/>
            <person name="Becker A."/>
            <person name="Abrahante J.E."/>
            <person name="Garbe J."/>
            <person name="Badalamenti J.P."/>
            <person name="Herman A."/>
            <person name="Mangelson H."/>
            <person name="Liachko I."/>
            <person name="Sullivan S."/>
            <person name="Sone E.D."/>
            <person name="Koren S."/>
            <person name="Silverstein K.A.T."/>
            <person name="Beckman K.B."/>
            <person name="Gohl D.M."/>
        </authorList>
    </citation>
    <scope>NUCLEOTIDE SEQUENCE</scope>
    <source>
        <strain evidence="2">Duluth1</strain>
        <tissue evidence="2">Whole animal</tissue>
    </source>
</reference>
<proteinExistence type="predicted"/>
<dbReference type="EMBL" id="JAIWYP010000015">
    <property type="protein sequence ID" value="KAH3704364.1"/>
    <property type="molecule type" value="Genomic_DNA"/>
</dbReference>
<dbReference type="EMBL" id="JAIWYP010000015">
    <property type="protein sequence ID" value="KAH3704383.1"/>
    <property type="molecule type" value="Genomic_DNA"/>
</dbReference>
<comment type="caution">
    <text evidence="2">The sequence shown here is derived from an EMBL/GenBank/DDBJ whole genome shotgun (WGS) entry which is preliminary data.</text>
</comment>
<dbReference type="Proteomes" id="UP000828390">
    <property type="component" value="Unassembled WGS sequence"/>
</dbReference>
<evidence type="ECO:0000313" key="2">
    <source>
        <dbReference type="EMBL" id="KAH3704383.1"/>
    </source>
</evidence>
<protein>
    <submittedName>
        <fullName evidence="2">Uncharacterized protein</fullName>
    </submittedName>
</protein>
<name>A0A9D3YUG7_DREPO</name>